<dbReference type="InterPro" id="IPR012310">
    <property type="entry name" value="DNA_ligase_ATP-dep_cent"/>
</dbReference>
<dbReference type="SUPFAM" id="SSF50249">
    <property type="entry name" value="Nucleic acid-binding proteins"/>
    <property type="match status" value="1"/>
</dbReference>
<dbReference type="InterPro" id="IPR012340">
    <property type="entry name" value="NA-bd_OB-fold"/>
</dbReference>
<gene>
    <name evidence="5" type="ORF">H9702_04840</name>
</gene>
<organism evidence="5 6">
    <name type="scientific">Candidatus Merdibacter merdavium</name>
    <dbReference type="NCBI Taxonomy" id="2838692"/>
    <lineage>
        <taxon>Bacteria</taxon>
        <taxon>Bacillati</taxon>
        <taxon>Bacillota</taxon>
        <taxon>Erysipelotrichia</taxon>
        <taxon>Erysipelotrichales</taxon>
        <taxon>Erysipelotrichaceae</taxon>
        <taxon>Merdibacter</taxon>
    </lineage>
</organism>
<dbReference type="GO" id="GO:0006303">
    <property type="term" value="P:double-strand break repair via nonhomologous end joining"/>
    <property type="evidence" value="ECO:0007669"/>
    <property type="project" value="TreeGrafter"/>
</dbReference>
<dbReference type="Pfam" id="PF04679">
    <property type="entry name" value="DNA_ligase_A_C"/>
    <property type="match status" value="1"/>
</dbReference>
<dbReference type="EMBL" id="DWWM01000029">
    <property type="protein sequence ID" value="HJC36441.1"/>
    <property type="molecule type" value="Genomic_DNA"/>
</dbReference>
<reference evidence="5" key="2">
    <citation type="submission" date="2021-04" db="EMBL/GenBank/DDBJ databases">
        <authorList>
            <person name="Gilroy R."/>
        </authorList>
    </citation>
    <scope>NUCLEOTIDE SEQUENCE</scope>
    <source>
        <strain evidence="5">CHK187-11901</strain>
    </source>
</reference>
<dbReference type="CDD" id="cd07906">
    <property type="entry name" value="Adenylation_DNA_ligase_LigD_LigC"/>
    <property type="match status" value="1"/>
</dbReference>
<comment type="catalytic activity">
    <reaction evidence="3">
        <text>ATP + (deoxyribonucleotide)n-3'-hydroxyl + 5'-phospho-(deoxyribonucleotide)m = (deoxyribonucleotide)n+m + AMP + diphosphate.</text>
        <dbReference type="EC" id="6.5.1.1"/>
    </reaction>
</comment>
<evidence type="ECO:0000256" key="1">
    <source>
        <dbReference type="ARBA" id="ARBA00012727"/>
    </source>
</evidence>
<dbReference type="Gene3D" id="3.30.470.30">
    <property type="entry name" value="DNA ligase/mRNA capping enzyme"/>
    <property type="match status" value="1"/>
</dbReference>
<dbReference type="CDD" id="cd07971">
    <property type="entry name" value="OBF_DNA_ligase_LigD"/>
    <property type="match status" value="1"/>
</dbReference>
<name>A0A9D2NPY2_9FIRM</name>
<dbReference type="EC" id="6.5.1.1" evidence="1"/>
<protein>
    <recommendedName>
        <fullName evidence="1">DNA ligase (ATP)</fullName>
        <ecNumber evidence="1">6.5.1.1</ecNumber>
    </recommendedName>
</protein>
<reference evidence="5" key="1">
    <citation type="journal article" date="2021" name="PeerJ">
        <title>Extensive microbial diversity within the chicken gut microbiome revealed by metagenomics and culture.</title>
        <authorList>
            <person name="Gilroy R."/>
            <person name="Ravi A."/>
            <person name="Getino M."/>
            <person name="Pursley I."/>
            <person name="Horton D.L."/>
            <person name="Alikhan N.F."/>
            <person name="Baker D."/>
            <person name="Gharbi K."/>
            <person name="Hall N."/>
            <person name="Watson M."/>
            <person name="Adriaenssens E.M."/>
            <person name="Foster-Nyarko E."/>
            <person name="Jarju S."/>
            <person name="Secka A."/>
            <person name="Antonio M."/>
            <person name="Oren A."/>
            <person name="Chaudhuri R.R."/>
            <person name="La Ragione R."/>
            <person name="Hildebrand F."/>
            <person name="Pallen M.J."/>
        </authorList>
    </citation>
    <scope>NUCLEOTIDE SEQUENCE</scope>
    <source>
        <strain evidence="5">CHK187-11901</strain>
    </source>
</reference>
<evidence type="ECO:0000259" key="4">
    <source>
        <dbReference type="PROSITE" id="PS50160"/>
    </source>
</evidence>
<evidence type="ECO:0000313" key="6">
    <source>
        <dbReference type="Proteomes" id="UP000823896"/>
    </source>
</evidence>
<feature type="domain" description="ATP-dependent DNA ligase family profile" evidence="4">
    <location>
        <begin position="96"/>
        <end position="187"/>
    </location>
</feature>
<dbReference type="PROSITE" id="PS00697">
    <property type="entry name" value="DNA_LIGASE_A1"/>
    <property type="match status" value="1"/>
</dbReference>
<dbReference type="GO" id="GO:0006310">
    <property type="term" value="P:DNA recombination"/>
    <property type="evidence" value="ECO:0007669"/>
    <property type="project" value="InterPro"/>
</dbReference>
<evidence type="ECO:0000313" key="5">
    <source>
        <dbReference type="EMBL" id="HJC36441.1"/>
    </source>
</evidence>
<evidence type="ECO:0000256" key="3">
    <source>
        <dbReference type="ARBA" id="ARBA00034003"/>
    </source>
</evidence>
<accession>A0A9D2NPY2</accession>
<dbReference type="AlphaFoldDB" id="A0A9D2NPY2"/>
<dbReference type="Gene3D" id="2.40.50.140">
    <property type="entry name" value="Nucleic acid-binding proteins"/>
    <property type="match status" value="1"/>
</dbReference>
<dbReference type="SUPFAM" id="SSF56091">
    <property type="entry name" value="DNA ligase/mRNA capping enzyme, catalytic domain"/>
    <property type="match status" value="1"/>
</dbReference>
<evidence type="ECO:0000256" key="2">
    <source>
        <dbReference type="ARBA" id="ARBA00022598"/>
    </source>
</evidence>
<keyword evidence="2 5" id="KW-0436">Ligase</keyword>
<sequence>MLIGAQQPAFDDPDFIFELKLDGIRCIVCKNEGKTQLYNKRGHLLSQHFPELDKIGERIKKDCVLDGELYVFREGITDFFAIQKRVTLSDPFRIDMLSQEQPATFTAFDILNSEGQDLTAMPLMARKQILNEHIAEDERINVSRFVQEHGVHLFALTKETKLEGIVAKRCSSRYHPGRRSKDWIKCKNLMDDDFVIVGMIPKDSGMTSLILAQYDKDGTLIYRGHVTLGVPAWLSERGAKAARCPFSALPPGNEGAVWFDPPLVGTVRFMHYTRSGQMRQPVFKGLREDKLPWECVIPSEK</sequence>
<comment type="caution">
    <text evidence="5">The sequence shown here is derived from an EMBL/GenBank/DDBJ whole genome shotgun (WGS) entry which is preliminary data.</text>
</comment>
<dbReference type="PANTHER" id="PTHR45997:SF1">
    <property type="entry name" value="DNA LIGASE 4"/>
    <property type="match status" value="1"/>
</dbReference>
<dbReference type="InterPro" id="IPR029710">
    <property type="entry name" value="LIG4"/>
</dbReference>
<dbReference type="PANTHER" id="PTHR45997">
    <property type="entry name" value="DNA LIGASE 4"/>
    <property type="match status" value="1"/>
</dbReference>
<dbReference type="InterPro" id="IPR016059">
    <property type="entry name" value="DNA_ligase_ATP-dep_CS"/>
</dbReference>
<dbReference type="InterPro" id="IPR012309">
    <property type="entry name" value="DNA_ligase_ATP-dep_C"/>
</dbReference>
<dbReference type="Gene3D" id="3.30.1490.70">
    <property type="match status" value="1"/>
</dbReference>
<proteinExistence type="predicted"/>
<dbReference type="GO" id="GO:0005524">
    <property type="term" value="F:ATP binding"/>
    <property type="evidence" value="ECO:0007669"/>
    <property type="project" value="InterPro"/>
</dbReference>
<dbReference type="PROSITE" id="PS50160">
    <property type="entry name" value="DNA_LIGASE_A3"/>
    <property type="match status" value="1"/>
</dbReference>
<dbReference type="Pfam" id="PF01068">
    <property type="entry name" value="DNA_ligase_A_M"/>
    <property type="match status" value="1"/>
</dbReference>
<dbReference type="GO" id="GO:0003910">
    <property type="term" value="F:DNA ligase (ATP) activity"/>
    <property type="evidence" value="ECO:0007669"/>
    <property type="project" value="UniProtKB-EC"/>
</dbReference>
<dbReference type="Proteomes" id="UP000823896">
    <property type="component" value="Unassembled WGS sequence"/>
</dbReference>
<dbReference type="GO" id="GO:0003677">
    <property type="term" value="F:DNA binding"/>
    <property type="evidence" value="ECO:0007669"/>
    <property type="project" value="InterPro"/>
</dbReference>
<dbReference type="GO" id="GO:0006297">
    <property type="term" value="P:nucleotide-excision repair, DNA gap filling"/>
    <property type="evidence" value="ECO:0007669"/>
    <property type="project" value="TreeGrafter"/>
</dbReference>